<keyword evidence="3" id="KW-1185">Reference proteome</keyword>
<sequence length="96" mass="10309">MTAPPDPQPPTDQHDDTEESTMTEPVGEPTYSAGEIDRRDTETEPHLNSRLDESAGQGEDERSFSVSDADPAVGDPTTGEAPVQRQEDEGGRTDPA</sequence>
<dbReference type="AlphaFoldDB" id="A0A4Z1E5W9"/>
<gene>
    <name evidence="2" type="ORF">SERN_0912</name>
</gene>
<feature type="compositionally biased region" description="Pro residues" evidence="1">
    <location>
        <begin position="1"/>
        <end position="10"/>
    </location>
</feature>
<feature type="compositionally biased region" description="Basic and acidic residues" evidence="1">
    <location>
        <begin position="35"/>
        <end position="63"/>
    </location>
</feature>
<feature type="region of interest" description="Disordered" evidence="1">
    <location>
        <begin position="1"/>
        <end position="96"/>
    </location>
</feature>
<feature type="compositionally biased region" description="Basic and acidic residues" evidence="1">
    <location>
        <begin position="85"/>
        <end position="96"/>
    </location>
</feature>
<proteinExistence type="predicted"/>
<accession>A0A4Z1E5W9</accession>
<dbReference type="EMBL" id="RHPJ01000001">
    <property type="protein sequence ID" value="TGO06720.1"/>
    <property type="molecule type" value="Genomic_DNA"/>
</dbReference>
<comment type="caution">
    <text evidence="2">The sequence shown here is derived from an EMBL/GenBank/DDBJ whole genome shotgun (WGS) entry which is preliminary data.</text>
</comment>
<evidence type="ECO:0000256" key="1">
    <source>
        <dbReference type="SAM" id="MobiDB-lite"/>
    </source>
</evidence>
<evidence type="ECO:0000313" key="2">
    <source>
        <dbReference type="EMBL" id="TGO06720.1"/>
    </source>
</evidence>
<organism evidence="2 3">
    <name type="scientific">Serinibacter arcticus</name>
    <dbReference type="NCBI Taxonomy" id="1655435"/>
    <lineage>
        <taxon>Bacteria</taxon>
        <taxon>Bacillati</taxon>
        <taxon>Actinomycetota</taxon>
        <taxon>Actinomycetes</taxon>
        <taxon>Micrococcales</taxon>
        <taxon>Beutenbergiaceae</taxon>
        <taxon>Serinibacter</taxon>
    </lineage>
</organism>
<protein>
    <submittedName>
        <fullName evidence="2">Uncharacterized protein</fullName>
    </submittedName>
</protein>
<evidence type="ECO:0000313" key="3">
    <source>
        <dbReference type="Proteomes" id="UP000297318"/>
    </source>
</evidence>
<dbReference type="Proteomes" id="UP000297318">
    <property type="component" value="Unassembled WGS sequence"/>
</dbReference>
<reference evidence="2 3" key="1">
    <citation type="submission" date="2018-11" db="EMBL/GenBank/DDBJ databases">
        <title>Complete genome sequencing of the Actinobacteria Serinibacter sp. K3-2.</title>
        <authorList>
            <person name="Rakitin A.L."/>
            <person name="Beletsky A.V."/>
            <person name="Mardanov A.V."/>
            <person name="Ravin N.V."/>
            <person name="Gromova A.S."/>
            <person name="Filippova S.N."/>
            <person name="Gal'Chenko V.F."/>
        </authorList>
    </citation>
    <scope>NUCLEOTIDE SEQUENCE [LARGE SCALE GENOMIC DNA]</scope>
    <source>
        <strain evidence="2 3">K3-2</strain>
    </source>
</reference>
<name>A0A4Z1E5W9_9MICO</name>